<comment type="pathway">
    <text evidence="6">Carbohydrate metabolism; D-ribose degradation; D-ribose 5-phosphate from beta-D-ribopyranose: step 1/2.</text>
</comment>
<feature type="binding site" evidence="6">
    <location>
        <position position="96"/>
    </location>
    <ligand>
        <name>substrate</name>
    </ligand>
</feature>
<keyword evidence="5 6" id="KW-0119">Carbohydrate metabolism</keyword>
<comment type="caution">
    <text evidence="7">The sequence shown here is derived from an EMBL/GenBank/DDBJ whole genome shotgun (WGS) entry which is preliminary data.</text>
</comment>
<dbReference type="EC" id="5.4.99.62" evidence="2 6"/>
<dbReference type="PANTHER" id="PTHR37831">
    <property type="entry name" value="D-RIBOSE PYRANASE"/>
    <property type="match status" value="1"/>
</dbReference>
<keyword evidence="3 6" id="KW-0963">Cytoplasm</keyword>
<dbReference type="Pfam" id="PF05025">
    <property type="entry name" value="RbsD_FucU"/>
    <property type="match status" value="1"/>
</dbReference>
<evidence type="ECO:0000256" key="6">
    <source>
        <dbReference type="HAMAP-Rule" id="MF_01661"/>
    </source>
</evidence>
<keyword evidence="8" id="KW-1185">Reference proteome</keyword>
<evidence type="ECO:0000313" key="8">
    <source>
        <dbReference type="Proteomes" id="UP000180194"/>
    </source>
</evidence>
<evidence type="ECO:0000313" key="7">
    <source>
        <dbReference type="EMBL" id="OHX49180.1"/>
    </source>
</evidence>
<dbReference type="InterPro" id="IPR023064">
    <property type="entry name" value="D-ribose_pyranase"/>
</dbReference>
<organism evidence="7 8">
    <name type="scientific">Cytobacillus oceanisediminis</name>
    <dbReference type="NCBI Taxonomy" id="665099"/>
    <lineage>
        <taxon>Bacteria</taxon>
        <taxon>Bacillati</taxon>
        <taxon>Bacillota</taxon>
        <taxon>Bacilli</taxon>
        <taxon>Bacillales</taxon>
        <taxon>Bacillaceae</taxon>
        <taxon>Cytobacillus</taxon>
    </lineage>
</organism>
<evidence type="ECO:0000256" key="1">
    <source>
        <dbReference type="ARBA" id="ARBA00000223"/>
    </source>
</evidence>
<feature type="binding site" evidence="6">
    <location>
        <position position="28"/>
    </location>
    <ligand>
        <name>substrate</name>
    </ligand>
</feature>
<evidence type="ECO:0000256" key="3">
    <source>
        <dbReference type="ARBA" id="ARBA00022490"/>
    </source>
</evidence>
<comment type="subcellular location">
    <subcellularLocation>
        <location evidence="6">Cytoplasm</location>
    </subcellularLocation>
</comment>
<dbReference type="InterPro" id="IPR023750">
    <property type="entry name" value="RbsD-like_sf"/>
</dbReference>
<evidence type="ECO:0000256" key="4">
    <source>
        <dbReference type="ARBA" id="ARBA00023235"/>
    </source>
</evidence>
<dbReference type="InterPro" id="IPR007721">
    <property type="entry name" value="RbsD_FucU"/>
</dbReference>
<keyword evidence="4 6" id="KW-0413">Isomerase</keyword>
<comment type="function">
    <text evidence="6">Catalyzes the interconversion of beta-pyran and beta-furan forms of D-ribose.</text>
</comment>
<name>A0ABX3CUN0_9BACI</name>
<evidence type="ECO:0000256" key="2">
    <source>
        <dbReference type="ARBA" id="ARBA00012862"/>
    </source>
</evidence>
<dbReference type="NCBIfam" id="NF008761">
    <property type="entry name" value="PRK11797.1"/>
    <property type="match status" value="1"/>
</dbReference>
<dbReference type="HAMAP" id="MF_01661">
    <property type="entry name" value="D_rib_pyranase"/>
    <property type="match status" value="1"/>
</dbReference>
<dbReference type="Proteomes" id="UP000180194">
    <property type="component" value="Unassembled WGS sequence"/>
</dbReference>
<dbReference type="EMBL" id="MBRJ01000012">
    <property type="protein sequence ID" value="OHX49180.1"/>
    <property type="molecule type" value="Genomic_DNA"/>
</dbReference>
<proteinExistence type="inferred from homology"/>
<dbReference type="PANTHER" id="PTHR37831:SF1">
    <property type="entry name" value="D-RIBOSE PYRANASE"/>
    <property type="match status" value="1"/>
</dbReference>
<comment type="subunit">
    <text evidence="6">Homodecamer.</text>
</comment>
<dbReference type="SUPFAM" id="SSF102546">
    <property type="entry name" value="RbsD-like"/>
    <property type="match status" value="1"/>
</dbReference>
<protein>
    <recommendedName>
        <fullName evidence="2 6">D-ribose pyranase</fullName>
        <ecNumber evidence="2 6">5.4.99.62</ecNumber>
    </recommendedName>
</protein>
<reference evidence="7 8" key="1">
    <citation type="submission" date="2016-07" db="EMBL/GenBank/DDBJ databases">
        <title>Bacillus oceanisediminis whole genome.</title>
        <authorList>
            <person name="Pal Y."/>
            <person name="Verma A."/>
            <person name="Mual P."/>
            <person name="Srinivasan K."/>
        </authorList>
    </citation>
    <scope>NUCLEOTIDE SEQUENCE [LARGE SCALE GENOMIC DNA]</scope>
    <source>
        <strain evidence="7 8">Bhandara28</strain>
    </source>
</reference>
<comment type="catalytic activity">
    <reaction evidence="1 6">
        <text>beta-D-ribopyranose = beta-D-ribofuranose</text>
        <dbReference type="Rhea" id="RHEA:25432"/>
        <dbReference type="ChEBI" id="CHEBI:27476"/>
        <dbReference type="ChEBI" id="CHEBI:47002"/>
        <dbReference type="EC" id="5.4.99.62"/>
    </reaction>
</comment>
<sequence>MKKNGILNSEISKVLSEMGHTDTIVIADCGLPIPKEIKRIDLALKQGTPSFLQVLEALVADMEIEKVTLAQEIKDFNPELKEVLENKFTDKDYVSHEEFKKLTQQAKAVIRSGEATPYANIILHSGVIF</sequence>
<dbReference type="RefSeq" id="WP_009331797.1">
    <property type="nucleotide sequence ID" value="NZ_MBRJ01000012.1"/>
</dbReference>
<accession>A0ABX3CUN0</accession>
<feature type="binding site" evidence="6">
    <location>
        <begin position="118"/>
        <end position="120"/>
    </location>
    <ligand>
        <name>substrate</name>
    </ligand>
</feature>
<feature type="active site" description="Proton donor" evidence="6">
    <location>
        <position position="20"/>
    </location>
</feature>
<comment type="similarity">
    <text evidence="6">Belongs to the RbsD / FucU family. RbsD subfamily.</text>
</comment>
<dbReference type="Gene3D" id="3.40.1650.10">
    <property type="entry name" value="RbsD-like domain"/>
    <property type="match status" value="1"/>
</dbReference>
<evidence type="ECO:0000256" key="5">
    <source>
        <dbReference type="ARBA" id="ARBA00023277"/>
    </source>
</evidence>
<gene>
    <name evidence="6" type="primary">rbsD</name>
    <name evidence="7" type="ORF">BBV17_00250</name>
</gene>